<feature type="compositionally biased region" description="Low complexity" evidence="1">
    <location>
        <begin position="82"/>
        <end position="92"/>
    </location>
</feature>
<comment type="caution">
    <text evidence="2">The sequence shown here is derived from an EMBL/GenBank/DDBJ whole genome shotgun (WGS) entry which is preliminary data.</text>
</comment>
<evidence type="ECO:0000313" key="3">
    <source>
        <dbReference type="Proteomes" id="UP000299102"/>
    </source>
</evidence>
<accession>A0A4C1YVV0</accession>
<proteinExistence type="predicted"/>
<gene>
    <name evidence="2" type="ORF">EVAR_99564_1</name>
</gene>
<evidence type="ECO:0000313" key="2">
    <source>
        <dbReference type="EMBL" id="GBP79340.1"/>
    </source>
</evidence>
<dbReference type="OrthoDB" id="412981at2759"/>
<feature type="region of interest" description="Disordered" evidence="1">
    <location>
        <begin position="81"/>
        <end position="100"/>
    </location>
</feature>
<organism evidence="2 3">
    <name type="scientific">Eumeta variegata</name>
    <name type="common">Bagworm moth</name>
    <name type="synonym">Eumeta japonica</name>
    <dbReference type="NCBI Taxonomy" id="151549"/>
    <lineage>
        <taxon>Eukaryota</taxon>
        <taxon>Metazoa</taxon>
        <taxon>Ecdysozoa</taxon>
        <taxon>Arthropoda</taxon>
        <taxon>Hexapoda</taxon>
        <taxon>Insecta</taxon>
        <taxon>Pterygota</taxon>
        <taxon>Neoptera</taxon>
        <taxon>Endopterygota</taxon>
        <taxon>Lepidoptera</taxon>
        <taxon>Glossata</taxon>
        <taxon>Ditrysia</taxon>
        <taxon>Tineoidea</taxon>
        <taxon>Psychidae</taxon>
        <taxon>Oiketicinae</taxon>
        <taxon>Eumeta</taxon>
    </lineage>
</organism>
<dbReference type="Proteomes" id="UP000299102">
    <property type="component" value="Unassembled WGS sequence"/>
</dbReference>
<reference evidence="2 3" key="1">
    <citation type="journal article" date="2019" name="Commun. Biol.">
        <title>The bagworm genome reveals a unique fibroin gene that provides high tensile strength.</title>
        <authorList>
            <person name="Kono N."/>
            <person name="Nakamura H."/>
            <person name="Ohtoshi R."/>
            <person name="Tomita M."/>
            <person name="Numata K."/>
            <person name="Arakawa K."/>
        </authorList>
    </citation>
    <scope>NUCLEOTIDE SEQUENCE [LARGE SCALE GENOMIC DNA]</scope>
</reference>
<dbReference type="AlphaFoldDB" id="A0A4C1YVV0"/>
<dbReference type="EMBL" id="BGZK01001410">
    <property type="protein sequence ID" value="GBP79340.1"/>
    <property type="molecule type" value="Genomic_DNA"/>
</dbReference>
<sequence>MVTYVRYLSVRIDRSLRMVSQVDHVIQLSRAPCAKLRSLLTSRLHTKTKIAIYNCYIRFRLTLRRTGLVCLKFGAALSKITSSAESSAADDSGNQMVRQK</sequence>
<name>A0A4C1YVV0_EUMVA</name>
<protein>
    <submittedName>
        <fullName evidence="2">Uncharacterized protein</fullName>
    </submittedName>
</protein>
<evidence type="ECO:0000256" key="1">
    <source>
        <dbReference type="SAM" id="MobiDB-lite"/>
    </source>
</evidence>
<keyword evidence="3" id="KW-1185">Reference proteome</keyword>